<name>A0A2T7NV67_POMCA</name>
<dbReference type="EMBL" id="PZQS01000009">
    <property type="protein sequence ID" value="PVD25055.1"/>
    <property type="molecule type" value="Genomic_DNA"/>
</dbReference>
<evidence type="ECO:0000313" key="2">
    <source>
        <dbReference type="Proteomes" id="UP000245119"/>
    </source>
</evidence>
<keyword evidence="2" id="KW-1185">Reference proteome</keyword>
<reference evidence="1 2" key="1">
    <citation type="submission" date="2018-04" db="EMBL/GenBank/DDBJ databases">
        <title>The genome of golden apple snail Pomacea canaliculata provides insight into stress tolerance and invasive adaptation.</title>
        <authorList>
            <person name="Liu C."/>
            <person name="Liu B."/>
            <person name="Ren Y."/>
            <person name="Zhang Y."/>
            <person name="Wang H."/>
            <person name="Li S."/>
            <person name="Jiang F."/>
            <person name="Yin L."/>
            <person name="Zhang G."/>
            <person name="Qian W."/>
            <person name="Fan W."/>
        </authorList>
    </citation>
    <scope>NUCLEOTIDE SEQUENCE [LARGE SCALE GENOMIC DNA]</scope>
    <source>
        <strain evidence="1">SZHN2017</strain>
        <tissue evidence="1">Muscle</tissue>
    </source>
</reference>
<proteinExistence type="predicted"/>
<protein>
    <submittedName>
        <fullName evidence="1">Uncharacterized protein</fullName>
    </submittedName>
</protein>
<dbReference type="AlphaFoldDB" id="A0A2T7NV67"/>
<evidence type="ECO:0000313" key="1">
    <source>
        <dbReference type="EMBL" id="PVD25055.1"/>
    </source>
</evidence>
<sequence length="163" mass="18670">MRDEWVWILRTRAEKPAPSERSALIIEVGDTWRIWGGKEDRREEWVGSTTQALNQLNHENKSVALNADERLVGTEGVSAAQQQPRRGLCPRQERRLSRRRKTLQTRDANPTLSPTFLLHRPSAAPSEPPEVRTCRYGCFLPLEIVTSWHVGMRIFLTGSSIRS</sequence>
<organism evidence="1 2">
    <name type="scientific">Pomacea canaliculata</name>
    <name type="common">Golden apple snail</name>
    <dbReference type="NCBI Taxonomy" id="400727"/>
    <lineage>
        <taxon>Eukaryota</taxon>
        <taxon>Metazoa</taxon>
        <taxon>Spiralia</taxon>
        <taxon>Lophotrochozoa</taxon>
        <taxon>Mollusca</taxon>
        <taxon>Gastropoda</taxon>
        <taxon>Caenogastropoda</taxon>
        <taxon>Architaenioglossa</taxon>
        <taxon>Ampullarioidea</taxon>
        <taxon>Ampullariidae</taxon>
        <taxon>Pomacea</taxon>
    </lineage>
</organism>
<comment type="caution">
    <text evidence="1">The sequence shown here is derived from an EMBL/GenBank/DDBJ whole genome shotgun (WGS) entry which is preliminary data.</text>
</comment>
<accession>A0A2T7NV67</accession>
<dbReference type="Proteomes" id="UP000245119">
    <property type="component" value="Linkage Group LG9"/>
</dbReference>
<gene>
    <name evidence="1" type="ORF">C0Q70_15553</name>
</gene>